<name>A0A3P1TBZ7_9ACTN</name>
<protein>
    <submittedName>
        <fullName evidence="2">Uncharacterized protein</fullName>
    </submittedName>
</protein>
<keyword evidence="1" id="KW-0812">Transmembrane</keyword>
<accession>A0A3P1TBZ7</accession>
<feature type="transmembrane region" description="Helical" evidence="1">
    <location>
        <begin position="313"/>
        <end position="341"/>
    </location>
</feature>
<gene>
    <name evidence="2" type="ORF">EII34_04790</name>
</gene>
<dbReference type="RefSeq" id="WP_124843476.1">
    <property type="nucleotide sequence ID" value="NZ_RQZG01000004.1"/>
</dbReference>
<keyword evidence="1" id="KW-0472">Membrane</keyword>
<comment type="caution">
    <text evidence="2">The sequence shown here is derived from an EMBL/GenBank/DDBJ whole genome shotgun (WGS) entry which is preliminary data.</text>
</comment>
<dbReference type="Proteomes" id="UP000280819">
    <property type="component" value="Unassembled WGS sequence"/>
</dbReference>
<proteinExistence type="predicted"/>
<dbReference type="AlphaFoldDB" id="A0A3P1TBZ7"/>
<evidence type="ECO:0000313" key="2">
    <source>
        <dbReference type="EMBL" id="RRD06003.1"/>
    </source>
</evidence>
<reference evidence="2 3" key="1">
    <citation type="submission" date="2018-11" db="EMBL/GenBank/DDBJ databases">
        <title>Genomes From Bacteria Associated with the Canine Oral Cavity: a Test Case for Automated Genome-Based Taxonomic Assignment.</title>
        <authorList>
            <person name="Coil D.A."/>
            <person name="Jospin G."/>
            <person name="Darling A.E."/>
            <person name="Wallis C."/>
            <person name="Davis I.J."/>
            <person name="Harris S."/>
            <person name="Eisen J.A."/>
            <person name="Holcombe L.J."/>
            <person name="O'Flynn C."/>
        </authorList>
    </citation>
    <scope>NUCLEOTIDE SEQUENCE [LARGE SCALE GENOMIC DNA]</scope>
    <source>
        <strain evidence="2 3">OH887_COT-365</strain>
    </source>
</reference>
<evidence type="ECO:0000313" key="3">
    <source>
        <dbReference type="Proteomes" id="UP000280819"/>
    </source>
</evidence>
<dbReference type="OrthoDB" id="3716589at2"/>
<organism evidence="2 3">
    <name type="scientific">Arachnia propionica</name>
    <dbReference type="NCBI Taxonomy" id="1750"/>
    <lineage>
        <taxon>Bacteria</taxon>
        <taxon>Bacillati</taxon>
        <taxon>Actinomycetota</taxon>
        <taxon>Actinomycetes</taxon>
        <taxon>Propionibacteriales</taxon>
        <taxon>Propionibacteriaceae</taxon>
        <taxon>Arachnia</taxon>
    </lineage>
</organism>
<evidence type="ECO:0000256" key="1">
    <source>
        <dbReference type="SAM" id="Phobius"/>
    </source>
</evidence>
<keyword evidence="1" id="KW-1133">Transmembrane helix</keyword>
<dbReference type="EMBL" id="RQZG01000004">
    <property type="protein sequence ID" value="RRD06003.1"/>
    <property type="molecule type" value="Genomic_DNA"/>
</dbReference>
<feature type="transmembrane region" description="Helical" evidence="1">
    <location>
        <begin position="238"/>
        <end position="258"/>
    </location>
</feature>
<feature type="transmembrane region" description="Helical" evidence="1">
    <location>
        <begin position="279"/>
        <end position="301"/>
    </location>
</feature>
<sequence>MRWGSIWSEAMRNVASGTTRAILGALALIMILAGTVVQDALAVQHIFASQRAVRSGGGATHVISAPDGIDGERCVGLTGLNGVAGSMALREVPDRFAVLAYPHSKPSLYEVAGDVVGTLDAHPSQPTGVWLSEAMVGRFGIRPLPMADGGTAHVAGTFPYPDDGRNSQLASAALAPVPPMGVFDSCWVTIWPHDPESLALLETVLLPGVNDATRQQLNPSFGSATSTLALLEQRPTRWLLSIGAAAAAALGLVLIRTRRVELSLAQHLGVHATQQRLQLVLETACWALPAGILAAAVSVVVTTAGTTAPEASWLVGHIGTGIGACLAAAIVGSHAAALLIVEKKLYAWTKDR</sequence>